<evidence type="ECO:0000256" key="5">
    <source>
        <dbReference type="PIRSR" id="PIRSR018169-1"/>
    </source>
</evidence>
<dbReference type="SUPFAM" id="SSF53474">
    <property type="entry name" value="alpha/beta-Hydrolases"/>
    <property type="match status" value="1"/>
</dbReference>
<evidence type="ECO:0000256" key="1">
    <source>
        <dbReference type="ARBA" id="ARBA00022801"/>
    </source>
</evidence>
<reference evidence="6" key="1">
    <citation type="journal article" date="2020" name="Stud. Mycol.">
        <title>101 Dothideomycetes genomes: a test case for predicting lifestyles and emergence of pathogens.</title>
        <authorList>
            <person name="Haridas S."/>
            <person name="Albert R."/>
            <person name="Binder M."/>
            <person name="Bloem J."/>
            <person name="Labutti K."/>
            <person name="Salamov A."/>
            <person name="Andreopoulos B."/>
            <person name="Baker S."/>
            <person name="Barry K."/>
            <person name="Bills G."/>
            <person name="Bluhm B."/>
            <person name="Cannon C."/>
            <person name="Castanera R."/>
            <person name="Culley D."/>
            <person name="Daum C."/>
            <person name="Ezra D."/>
            <person name="Gonzalez J."/>
            <person name="Henrissat B."/>
            <person name="Kuo A."/>
            <person name="Liang C."/>
            <person name="Lipzen A."/>
            <person name="Lutzoni F."/>
            <person name="Magnuson J."/>
            <person name="Mondo S."/>
            <person name="Nolan M."/>
            <person name="Ohm R."/>
            <person name="Pangilinan J."/>
            <person name="Park H.-J."/>
            <person name="Ramirez L."/>
            <person name="Alfaro M."/>
            <person name="Sun H."/>
            <person name="Tritt A."/>
            <person name="Yoshinaga Y."/>
            <person name="Zwiers L.-H."/>
            <person name="Turgeon B."/>
            <person name="Goodwin S."/>
            <person name="Spatafora J."/>
            <person name="Crous P."/>
            <person name="Grigoriev I."/>
        </authorList>
    </citation>
    <scope>NUCLEOTIDE SEQUENCE</scope>
    <source>
        <strain evidence="6">Tuck. ex Michener</strain>
    </source>
</reference>
<evidence type="ECO:0000256" key="3">
    <source>
        <dbReference type="ARBA" id="ARBA00023098"/>
    </source>
</evidence>
<feature type="active site" description="Nucleophile" evidence="5">
    <location>
        <position position="284"/>
    </location>
</feature>
<dbReference type="AlphaFoldDB" id="A0A6A6H2N0"/>
<dbReference type="EMBL" id="ML991821">
    <property type="protein sequence ID" value="KAF2231930.1"/>
    <property type="molecule type" value="Genomic_DNA"/>
</dbReference>
<organism evidence="6 7">
    <name type="scientific">Viridothelium virens</name>
    <name type="common">Speckled blister lichen</name>
    <name type="synonym">Trypethelium virens</name>
    <dbReference type="NCBI Taxonomy" id="1048519"/>
    <lineage>
        <taxon>Eukaryota</taxon>
        <taxon>Fungi</taxon>
        <taxon>Dikarya</taxon>
        <taxon>Ascomycota</taxon>
        <taxon>Pezizomycotina</taxon>
        <taxon>Dothideomycetes</taxon>
        <taxon>Dothideomycetes incertae sedis</taxon>
        <taxon>Trypetheliales</taxon>
        <taxon>Trypetheliaceae</taxon>
        <taxon>Viridothelium</taxon>
    </lineage>
</organism>
<feature type="active site" description="Charge relay system" evidence="5">
    <location>
        <position position="311"/>
    </location>
</feature>
<evidence type="ECO:0000256" key="2">
    <source>
        <dbReference type="ARBA" id="ARBA00022963"/>
    </source>
</evidence>
<dbReference type="OrthoDB" id="2363873at2759"/>
<sequence length="478" mass="52137">MPILSKALPGYSGRFGVGAVDVEIPAENQKIIGKATFKSNNNAALQLETVLFTLYYPSIKASSHPQHHQRHYWIPRPISLVATGYACFAHISSVLINWIVGLTLWALAGSTKIPAVVDAPIFGSKSFEDSAVDLGADIMKQDWTSKFPIIIFSHGMAGMRTSYSQYCGELASRGYVVAALEHRDGSGPGTVIQRQDAKDRKILHIPYEQVKAKDGGRYLAEDFKTDQKAFRSVEVEETIVILRKLYNGHGLSIAKLNTRDEGATVLADLKNRLDLSNIIIAGHSYGATLAIQTLSSSPNPRLPFKGAIILDPGKRSGKLNEDVKVPTLIVNSGSWSRDPAFFNHVKALTQRIRNKSNGGKAWFLTLLHTAHPSVTDAPLIEPWLLNYATGASLEAQVALKAFVDISDDFVRFVTSRGNGMGLNLKNEIHDPDDPSVIRRTGEGPSLSRQAFKRKGGGPQWAVHVAPLAASQKVLQGND</sequence>
<dbReference type="InterPro" id="IPR016715">
    <property type="entry name" value="PAF_acetylhydro_eukaryote"/>
</dbReference>
<keyword evidence="1 4" id="KW-0378">Hydrolase</keyword>
<protein>
    <recommendedName>
        <fullName evidence="4">Putative phospholipase</fullName>
        <ecNumber evidence="4">3.1.1.47</ecNumber>
    </recommendedName>
</protein>
<evidence type="ECO:0000313" key="7">
    <source>
        <dbReference type="Proteomes" id="UP000800092"/>
    </source>
</evidence>
<dbReference type="Proteomes" id="UP000800092">
    <property type="component" value="Unassembled WGS sequence"/>
</dbReference>
<name>A0A6A6H2N0_VIRVR</name>
<proteinExistence type="inferred from homology"/>
<dbReference type="PANTHER" id="PTHR10272:SF11">
    <property type="entry name" value="PHOSPHOLIPASE-RELATED"/>
    <property type="match status" value="1"/>
</dbReference>
<keyword evidence="7" id="KW-1185">Reference proteome</keyword>
<dbReference type="Gene3D" id="3.40.50.1820">
    <property type="entry name" value="alpha/beta hydrolase"/>
    <property type="match status" value="1"/>
</dbReference>
<evidence type="ECO:0000256" key="4">
    <source>
        <dbReference type="PIRNR" id="PIRNR018169"/>
    </source>
</evidence>
<dbReference type="PANTHER" id="PTHR10272">
    <property type="entry name" value="PLATELET-ACTIVATING FACTOR ACETYLHYDROLASE"/>
    <property type="match status" value="1"/>
</dbReference>
<comment type="similarity">
    <text evidence="4">Belongs to the serine esterase family.</text>
</comment>
<accession>A0A6A6H2N0</accession>
<keyword evidence="2 4" id="KW-0442">Lipid degradation</keyword>
<dbReference type="EC" id="3.1.1.47" evidence="4"/>
<dbReference type="Pfam" id="PF03403">
    <property type="entry name" value="PAF-AH_p_II"/>
    <property type="match status" value="1"/>
</dbReference>
<gene>
    <name evidence="6" type="ORF">EV356DRAFT_525654</name>
</gene>
<feature type="active site" description="Charge relay system" evidence="5">
    <location>
        <position position="371"/>
    </location>
</feature>
<dbReference type="GO" id="GO:0003847">
    <property type="term" value="F:1-alkyl-2-acetylglycerophosphocholine esterase activity"/>
    <property type="evidence" value="ECO:0007669"/>
    <property type="project" value="UniProtKB-UniRule"/>
</dbReference>
<keyword evidence="3 4" id="KW-0443">Lipid metabolism</keyword>
<dbReference type="GO" id="GO:0016042">
    <property type="term" value="P:lipid catabolic process"/>
    <property type="evidence" value="ECO:0007669"/>
    <property type="project" value="UniProtKB-KW"/>
</dbReference>
<evidence type="ECO:0000313" key="6">
    <source>
        <dbReference type="EMBL" id="KAF2231930.1"/>
    </source>
</evidence>
<dbReference type="InterPro" id="IPR029058">
    <property type="entry name" value="AB_hydrolase_fold"/>
</dbReference>
<comment type="catalytic activity">
    <reaction evidence="4">
        <text>a 1-O-alkyl-2-acetyl-sn-glycero-3-phosphocholine + H2O = a 1-O-alkyl-sn-glycero-3-phosphocholine + acetate + H(+)</text>
        <dbReference type="Rhea" id="RHEA:17777"/>
        <dbReference type="ChEBI" id="CHEBI:15377"/>
        <dbReference type="ChEBI" id="CHEBI:15378"/>
        <dbReference type="ChEBI" id="CHEBI:30089"/>
        <dbReference type="ChEBI" id="CHEBI:30909"/>
        <dbReference type="ChEBI" id="CHEBI:36707"/>
        <dbReference type="EC" id="3.1.1.47"/>
    </reaction>
</comment>
<dbReference type="PIRSF" id="PIRSF018169">
    <property type="entry name" value="PAF_acetylhydrolase"/>
    <property type="match status" value="1"/>
</dbReference>